<proteinExistence type="predicted"/>
<evidence type="ECO:0000256" key="1">
    <source>
        <dbReference type="SAM" id="MobiDB-lite"/>
    </source>
</evidence>
<dbReference type="AlphaFoldDB" id="A0A0F9IE13"/>
<dbReference type="EMBL" id="LAZR01019572">
    <property type="protein sequence ID" value="KKL92045.1"/>
    <property type="molecule type" value="Genomic_DNA"/>
</dbReference>
<feature type="compositionally biased region" description="Low complexity" evidence="1">
    <location>
        <begin position="16"/>
        <end position="25"/>
    </location>
</feature>
<feature type="region of interest" description="Disordered" evidence="1">
    <location>
        <begin position="1"/>
        <end position="51"/>
    </location>
</feature>
<feature type="region of interest" description="Disordered" evidence="1">
    <location>
        <begin position="140"/>
        <end position="177"/>
    </location>
</feature>
<feature type="non-terminal residue" evidence="2">
    <location>
        <position position="1"/>
    </location>
</feature>
<feature type="compositionally biased region" description="Acidic residues" evidence="1">
    <location>
        <begin position="167"/>
        <end position="177"/>
    </location>
</feature>
<feature type="compositionally biased region" description="Pro residues" evidence="1">
    <location>
        <begin position="26"/>
        <end position="40"/>
    </location>
</feature>
<organism evidence="2">
    <name type="scientific">marine sediment metagenome</name>
    <dbReference type="NCBI Taxonomy" id="412755"/>
    <lineage>
        <taxon>unclassified sequences</taxon>
        <taxon>metagenomes</taxon>
        <taxon>ecological metagenomes</taxon>
    </lineage>
</organism>
<accession>A0A0F9IE13</accession>
<reference evidence="2" key="1">
    <citation type="journal article" date="2015" name="Nature">
        <title>Complex archaea that bridge the gap between prokaryotes and eukaryotes.</title>
        <authorList>
            <person name="Spang A."/>
            <person name="Saw J.H."/>
            <person name="Jorgensen S.L."/>
            <person name="Zaremba-Niedzwiedzka K."/>
            <person name="Martijn J."/>
            <person name="Lind A.E."/>
            <person name="van Eijk R."/>
            <person name="Schleper C."/>
            <person name="Guy L."/>
            <person name="Ettema T.J."/>
        </authorList>
    </citation>
    <scope>NUCLEOTIDE SEQUENCE</scope>
</reference>
<comment type="caution">
    <text evidence="2">The sequence shown here is derived from an EMBL/GenBank/DDBJ whole genome shotgun (WGS) entry which is preliminary data.</text>
</comment>
<protein>
    <submittedName>
        <fullName evidence="2">Uncharacterized protein</fullName>
    </submittedName>
</protein>
<feature type="compositionally biased region" description="Low complexity" evidence="1">
    <location>
        <begin position="1"/>
        <end position="10"/>
    </location>
</feature>
<sequence length="177" mass="18304">DSDAPQAAPAQPEPTAPTQQPEQQIAPPPGPSAPADPNPPTNGETKAQRAQRQAAEVDTFYGLSYAIAAYRQAQALGRPSSQINEEALQAGAASVMICLEQLGFIPSGDSLRASLLDRLHELDAKLAGPAPSMVCPQCGTTTEPTPVSTIPGATKEKQPEPAGVGVGDEEDPDSLPF</sequence>
<feature type="compositionally biased region" description="Polar residues" evidence="1">
    <location>
        <begin position="41"/>
        <end position="51"/>
    </location>
</feature>
<name>A0A0F9IE13_9ZZZZ</name>
<gene>
    <name evidence="2" type="ORF">LCGC14_1888660</name>
</gene>
<evidence type="ECO:0000313" key="2">
    <source>
        <dbReference type="EMBL" id="KKL92045.1"/>
    </source>
</evidence>